<reference evidence="6 7" key="1">
    <citation type="submission" date="2015-09" db="EMBL/GenBank/DDBJ databases">
        <authorList>
            <consortium name="Swine Surveillance"/>
        </authorList>
    </citation>
    <scope>NUCLEOTIDE SEQUENCE [LARGE SCALE GENOMIC DNA]</scope>
    <source>
        <strain evidence="6 7">CECT 7557</strain>
    </source>
</reference>
<sequence length="368" mass="41316">MSQVTLSVIIGRFQPFHKGHRKLFEHASHISDQTLVLIGSSFRPRSEKNAFKWTERADFIANAMKASGSTAQITCLPLIDTLYDDKTWAGNVRTAIDLHLRTQGIARADANIVLVGHDKDESSRYLRWFPEFKAAAVEAEHNAGTVLNATDMRAGFFLDKTPVAKLRDVFGTVETDQVVAWMDSHPDAVAQIRAEAAYNQSYRENYQKAVSAFGYEIPADCADAVVVQNGHILLVERANAPGRGLFALPGGHLQKETARDAAIRELIEETRLNIPRKLLEGRIAARQVFDHPERSERGWVRTEAFKFELIDGKAQEKVKGSDDAKRAFWMPINQLTPDVMFEDHFDIIQALVPNVPFAYSSVLMSRMH</sequence>
<dbReference type="PROSITE" id="PS00893">
    <property type="entry name" value="NUDIX_BOX"/>
    <property type="match status" value="1"/>
</dbReference>
<dbReference type="PANTHER" id="PTHR21342:SF0">
    <property type="entry name" value="BIFUNCTIONAL NMN ADENYLYLTRANSFERASE_NUDIX HYDROLASE"/>
    <property type="match status" value="1"/>
</dbReference>
<dbReference type="AlphaFoldDB" id="A0A0P1GUA0"/>
<evidence type="ECO:0000256" key="4">
    <source>
        <dbReference type="ARBA" id="ARBA00022801"/>
    </source>
</evidence>
<feature type="domain" description="Nudix hydrolase" evidence="5">
    <location>
        <begin position="205"/>
        <end position="352"/>
    </location>
</feature>
<evidence type="ECO:0000313" key="6">
    <source>
        <dbReference type="EMBL" id="CUH78695.1"/>
    </source>
</evidence>
<dbReference type="OrthoDB" id="9761969at2"/>
<dbReference type="Gene3D" id="3.40.50.620">
    <property type="entry name" value="HUPs"/>
    <property type="match status" value="1"/>
</dbReference>
<evidence type="ECO:0000256" key="2">
    <source>
        <dbReference type="ARBA" id="ARBA00022679"/>
    </source>
</evidence>
<accession>A0A0P1GUA0</accession>
<dbReference type="Proteomes" id="UP000052022">
    <property type="component" value="Unassembled WGS sequence"/>
</dbReference>
<dbReference type="InterPro" id="IPR014729">
    <property type="entry name" value="Rossmann-like_a/b/a_fold"/>
</dbReference>
<name>A0A0P1GUA0_9RHOB</name>
<dbReference type="SUPFAM" id="SSF52374">
    <property type="entry name" value="Nucleotidylyl transferase"/>
    <property type="match status" value="1"/>
</dbReference>
<dbReference type="Pfam" id="PF01467">
    <property type="entry name" value="CTP_transf_like"/>
    <property type="match status" value="1"/>
</dbReference>
<protein>
    <submittedName>
        <fullName evidence="6">Bifunctional NMN adenylyltransferase/Nudix hydrolase</fullName>
    </submittedName>
</protein>
<proteinExistence type="predicted"/>
<evidence type="ECO:0000259" key="5">
    <source>
        <dbReference type="PROSITE" id="PS51462"/>
    </source>
</evidence>
<dbReference type="RefSeq" id="WP_058290068.1">
    <property type="nucleotide sequence ID" value="NZ_CYSD01000032.1"/>
</dbReference>
<dbReference type="InterPro" id="IPR000086">
    <property type="entry name" value="NUDIX_hydrolase_dom"/>
</dbReference>
<dbReference type="InterPro" id="IPR020084">
    <property type="entry name" value="NUDIX_hydrolase_CS"/>
</dbReference>
<organism evidence="6 7">
    <name type="scientific">Tritonibacter multivorans</name>
    <dbReference type="NCBI Taxonomy" id="928856"/>
    <lineage>
        <taxon>Bacteria</taxon>
        <taxon>Pseudomonadati</taxon>
        <taxon>Pseudomonadota</taxon>
        <taxon>Alphaproteobacteria</taxon>
        <taxon>Rhodobacterales</taxon>
        <taxon>Paracoccaceae</taxon>
        <taxon>Tritonibacter</taxon>
    </lineage>
</organism>
<dbReference type="PANTHER" id="PTHR21342">
    <property type="entry name" value="PHOSPHOPANTETHEINE ADENYLYLTRANSFERASE"/>
    <property type="match status" value="1"/>
</dbReference>
<keyword evidence="3 6" id="KW-0548">Nucleotidyltransferase</keyword>
<dbReference type="InterPro" id="IPR004821">
    <property type="entry name" value="Cyt_trans-like"/>
</dbReference>
<dbReference type="GO" id="GO:0016787">
    <property type="term" value="F:hydrolase activity"/>
    <property type="evidence" value="ECO:0007669"/>
    <property type="project" value="UniProtKB-KW"/>
</dbReference>
<dbReference type="GO" id="GO:0016779">
    <property type="term" value="F:nucleotidyltransferase activity"/>
    <property type="evidence" value="ECO:0007669"/>
    <property type="project" value="UniProtKB-KW"/>
</dbReference>
<dbReference type="NCBIfam" id="TIGR00125">
    <property type="entry name" value="cyt_tran_rel"/>
    <property type="match status" value="1"/>
</dbReference>
<evidence type="ECO:0000256" key="1">
    <source>
        <dbReference type="ARBA" id="ARBA00001946"/>
    </source>
</evidence>
<dbReference type="Gene3D" id="3.90.79.10">
    <property type="entry name" value="Nucleoside Triphosphate Pyrophosphohydrolase"/>
    <property type="match status" value="1"/>
</dbReference>
<keyword evidence="4 6" id="KW-0378">Hydrolase</keyword>
<dbReference type="STRING" id="928856.SAMN04488049_1207"/>
<keyword evidence="7" id="KW-1185">Reference proteome</keyword>
<evidence type="ECO:0000313" key="7">
    <source>
        <dbReference type="Proteomes" id="UP000052022"/>
    </source>
</evidence>
<dbReference type="PROSITE" id="PS51462">
    <property type="entry name" value="NUDIX"/>
    <property type="match status" value="1"/>
</dbReference>
<evidence type="ECO:0000256" key="3">
    <source>
        <dbReference type="ARBA" id="ARBA00022695"/>
    </source>
</evidence>
<dbReference type="InterPro" id="IPR015797">
    <property type="entry name" value="NUDIX_hydrolase-like_dom_sf"/>
</dbReference>
<dbReference type="SUPFAM" id="SSF55811">
    <property type="entry name" value="Nudix"/>
    <property type="match status" value="1"/>
</dbReference>
<gene>
    <name evidence="6" type="ORF">TRM7557_02001</name>
</gene>
<dbReference type="CDD" id="cd18873">
    <property type="entry name" value="NUDIX_NadM_like"/>
    <property type="match status" value="1"/>
</dbReference>
<comment type="cofactor">
    <cofactor evidence="1">
        <name>Mg(2+)</name>
        <dbReference type="ChEBI" id="CHEBI:18420"/>
    </cofactor>
</comment>
<dbReference type="Pfam" id="PF00293">
    <property type="entry name" value="NUDIX"/>
    <property type="match status" value="1"/>
</dbReference>
<keyword evidence="2 6" id="KW-0808">Transferase</keyword>
<dbReference type="EMBL" id="CYSD01000032">
    <property type="protein sequence ID" value="CUH78695.1"/>
    <property type="molecule type" value="Genomic_DNA"/>
</dbReference>